<dbReference type="Pfam" id="PF02163">
    <property type="entry name" value="Peptidase_M50"/>
    <property type="match status" value="1"/>
</dbReference>
<evidence type="ECO:0000256" key="3">
    <source>
        <dbReference type="ARBA" id="ARBA00007931"/>
    </source>
</evidence>
<feature type="transmembrane region" description="Helical" evidence="7">
    <location>
        <begin position="136"/>
        <end position="159"/>
    </location>
</feature>
<feature type="transmembrane region" description="Helical" evidence="7">
    <location>
        <begin position="165"/>
        <end position="185"/>
    </location>
</feature>
<evidence type="ECO:0000256" key="6">
    <source>
        <dbReference type="ARBA" id="ARBA00023136"/>
    </source>
</evidence>
<evidence type="ECO:0000256" key="7">
    <source>
        <dbReference type="SAM" id="Phobius"/>
    </source>
</evidence>
<evidence type="ECO:0000256" key="2">
    <source>
        <dbReference type="ARBA" id="ARBA00004141"/>
    </source>
</evidence>
<feature type="domain" description="Peptidase M50" evidence="8">
    <location>
        <begin position="60"/>
        <end position="155"/>
    </location>
</feature>
<evidence type="ECO:0000313" key="9">
    <source>
        <dbReference type="EMBL" id="GLK90164.1"/>
    </source>
</evidence>
<dbReference type="AlphaFoldDB" id="A0A9W6K8S0"/>
<comment type="cofactor">
    <cofactor evidence="1">
        <name>Zn(2+)</name>
        <dbReference type="ChEBI" id="CHEBI:29105"/>
    </cofactor>
</comment>
<accession>A0A9W6K8S0</accession>
<evidence type="ECO:0000313" key="10">
    <source>
        <dbReference type="Proteomes" id="UP001143328"/>
    </source>
</evidence>
<dbReference type="CDD" id="cd05709">
    <property type="entry name" value="S2P-M50"/>
    <property type="match status" value="1"/>
</dbReference>
<comment type="similarity">
    <text evidence="3">Belongs to the peptidase M50B family.</text>
</comment>
<keyword evidence="10" id="KW-1185">Reference proteome</keyword>
<keyword evidence="5 7" id="KW-1133">Transmembrane helix</keyword>
<proteinExistence type="inferred from homology"/>
<feature type="transmembrane region" description="Helical" evidence="7">
    <location>
        <begin position="50"/>
        <end position="68"/>
    </location>
</feature>
<evidence type="ECO:0000256" key="5">
    <source>
        <dbReference type="ARBA" id="ARBA00022989"/>
    </source>
</evidence>
<evidence type="ECO:0000256" key="4">
    <source>
        <dbReference type="ARBA" id="ARBA00022692"/>
    </source>
</evidence>
<name>A0A9W6K8S0_9PSED</name>
<dbReference type="Proteomes" id="UP001143328">
    <property type="component" value="Unassembled WGS sequence"/>
</dbReference>
<reference evidence="9" key="2">
    <citation type="submission" date="2023-01" db="EMBL/GenBank/DDBJ databases">
        <authorList>
            <person name="Sun Q."/>
            <person name="Evtushenko L."/>
        </authorList>
    </citation>
    <scope>NUCLEOTIDE SEQUENCE</scope>
    <source>
        <strain evidence="9">VKM B-2935</strain>
    </source>
</reference>
<dbReference type="RefSeq" id="WP_373877873.1">
    <property type="nucleotide sequence ID" value="NZ_BSFN01000009.1"/>
</dbReference>
<evidence type="ECO:0000256" key="1">
    <source>
        <dbReference type="ARBA" id="ARBA00001947"/>
    </source>
</evidence>
<feature type="transmembrane region" description="Helical" evidence="7">
    <location>
        <begin position="20"/>
        <end position="43"/>
    </location>
</feature>
<keyword evidence="6 7" id="KW-0472">Membrane</keyword>
<comment type="caution">
    <text evidence="9">The sequence shown here is derived from an EMBL/GenBank/DDBJ whole genome shotgun (WGS) entry which is preliminary data.</text>
</comment>
<dbReference type="InterPro" id="IPR008915">
    <property type="entry name" value="Peptidase_M50"/>
</dbReference>
<evidence type="ECO:0000259" key="8">
    <source>
        <dbReference type="Pfam" id="PF02163"/>
    </source>
</evidence>
<dbReference type="GO" id="GO:0006508">
    <property type="term" value="P:proteolysis"/>
    <property type="evidence" value="ECO:0007669"/>
    <property type="project" value="InterPro"/>
</dbReference>
<dbReference type="EMBL" id="BSFN01000009">
    <property type="protein sequence ID" value="GLK90164.1"/>
    <property type="molecule type" value="Genomic_DNA"/>
</dbReference>
<comment type="subcellular location">
    <subcellularLocation>
        <location evidence="2">Membrane</location>
        <topology evidence="2">Multi-pass membrane protein</topology>
    </subcellularLocation>
</comment>
<organism evidence="9 10">
    <name type="scientific">Pseudomonas turukhanskensis</name>
    <dbReference type="NCBI Taxonomy" id="1806536"/>
    <lineage>
        <taxon>Bacteria</taxon>
        <taxon>Pseudomonadati</taxon>
        <taxon>Pseudomonadota</taxon>
        <taxon>Gammaproteobacteria</taxon>
        <taxon>Pseudomonadales</taxon>
        <taxon>Pseudomonadaceae</taxon>
        <taxon>Pseudomonas</taxon>
    </lineage>
</organism>
<keyword evidence="4 7" id="KW-0812">Transmembrane</keyword>
<reference evidence="9" key="1">
    <citation type="journal article" date="2014" name="Int. J. Syst. Evol. Microbiol.">
        <title>Complete genome sequence of Corynebacterium casei LMG S-19264T (=DSM 44701T), isolated from a smear-ripened cheese.</title>
        <authorList>
            <consortium name="US DOE Joint Genome Institute (JGI-PGF)"/>
            <person name="Walter F."/>
            <person name="Albersmeier A."/>
            <person name="Kalinowski J."/>
            <person name="Ruckert C."/>
        </authorList>
    </citation>
    <scope>NUCLEOTIDE SEQUENCE</scope>
    <source>
        <strain evidence="9">VKM B-2935</strain>
    </source>
</reference>
<dbReference type="GO" id="GO:0016020">
    <property type="term" value="C:membrane"/>
    <property type="evidence" value="ECO:0007669"/>
    <property type="project" value="UniProtKB-SubCell"/>
</dbReference>
<gene>
    <name evidence="9" type="ORF">GCM10017655_32260</name>
</gene>
<protein>
    <recommendedName>
        <fullName evidence="8">Peptidase M50 domain-containing protein</fullName>
    </recommendedName>
</protein>
<sequence length="392" mass="41689">MSIKPATSARPSPLNTLAHLLLRLSQGALGLGGLLLAGIFLGAASHRGGFGPLPTIFTLFALGFLATVVHECGHWLGARWGRMTVLYVRVFALELQLLQNGSRLRWSRRPKGQGIGGYVIAVHTPNQPWRGAQLRLVAMGPLTNLLVAAVCAVLAMPFYPTATSLTVFLLAFAAINLGMGLANLVPTARHYHSDGAQLLTWWRKPDEAGPEYAYPRLLALSTAGVAAAELPAADLQRLDRLPMPSPLISLFYRLYACQAAGDWAGAVALGAHMETLIAASLTTKATFASSIAIMRAELAFCRAMHTRDASGLAAPVHNPDIDWYVPTLAPRCRALSAALAGEPDTLERELEVAAQFASNSRDQSLYPLHVATAGHIRALLNLAGVTESAAGA</sequence>